<dbReference type="Pfam" id="PF13414">
    <property type="entry name" value="TPR_11"/>
    <property type="match status" value="1"/>
</dbReference>
<dbReference type="PANTHER" id="PTHR44858:SF1">
    <property type="entry name" value="UDP-N-ACETYLGLUCOSAMINE--PEPTIDE N-ACETYLGLUCOSAMINYLTRANSFERASE SPINDLY-RELATED"/>
    <property type="match status" value="1"/>
</dbReference>
<dbReference type="PATRIC" id="fig|36861.3.peg.78"/>
<name>A0A106BSW3_THIDE</name>
<dbReference type="Gene3D" id="1.25.40.10">
    <property type="entry name" value="Tetratricopeptide repeat domain"/>
    <property type="match status" value="2"/>
</dbReference>
<feature type="repeat" description="TPR" evidence="3">
    <location>
        <begin position="104"/>
        <end position="137"/>
    </location>
</feature>
<comment type="caution">
    <text evidence="4">The sequence shown here is derived from an EMBL/GenBank/DDBJ whole genome shotgun (WGS) entry which is preliminary data.</text>
</comment>
<dbReference type="SUPFAM" id="SSF48452">
    <property type="entry name" value="TPR-like"/>
    <property type="match status" value="1"/>
</dbReference>
<dbReference type="OrthoDB" id="128717at2"/>
<dbReference type="Pfam" id="PF13432">
    <property type="entry name" value="TPR_16"/>
    <property type="match status" value="1"/>
</dbReference>
<keyword evidence="5" id="KW-1185">Reference proteome</keyword>
<proteinExistence type="predicted"/>
<keyword evidence="1" id="KW-0677">Repeat</keyword>
<dbReference type="InterPro" id="IPR019734">
    <property type="entry name" value="TPR_rpt"/>
</dbReference>
<dbReference type="EMBL" id="LDUG01000011">
    <property type="protein sequence ID" value="KVW98037.1"/>
    <property type="molecule type" value="Genomic_DNA"/>
</dbReference>
<organism evidence="4 5">
    <name type="scientific">Thiobacillus denitrificans</name>
    <dbReference type="NCBI Taxonomy" id="36861"/>
    <lineage>
        <taxon>Bacteria</taxon>
        <taxon>Pseudomonadati</taxon>
        <taxon>Pseudomonadota</taxon>
        <taxon>Betaproteobacteria</taxon>
        <taxon>Nitrosomonadales</taxon>
        <taxon>Thiobacillaceae</taxon>
        <taxon>Thiobacillus</taxon>
    </lineage>
</organism>
<dbReference type="AlphaFoldDB" id="A0A106BSW3"/>
<feature type="repeat" description="TPR" evidence="3">
    <location>
        <begin position="70"/>
        <end position="103"/>
    </location>
</feature>
<dbReference type="RefSeq" id="WP_059751894.1">
    <property type="nucleotide sequence ID" value="NZ_LDUG01000011.1"/>
</dbReference>
<accession>A0A106BSW3</accession>
<dbReference type="InterPro" id="IPR011990">
    <property type="entry name" value="TPR-like_helical_dom_sf"/>
</dbReference>
<dbReference type="PANTHER" id="PTHR44858">
    <property type="entry name" value="TETRATRICOPEPTIDE REPEAT PROTEIN 6"/>
    <property type="match status" value="1"/>
</dbReference>
<evidence type="ECO:0000256" key="2">
    <source>
        <dbReference type="ARBA" id="ARBA00022803"/>
    </source>
</evidence>
<evidence type="ECO:0000256" key="1">
    <source>
        <dbReference type="ARBA" id="ARBA00022737"/>
    </source>
</evidence>
<evidence type="ECO:0000313" key="4">
    <source>
        <dbReference type="EMBL" id="KVW98037.1"/>
    </source>
</evidence>
<protein>
    <submittedName>
        <fullName evidence="4">Uncharacterized protein</fullName>
    </submittedName>
</protein>
<dbReference type="Proteomes" id="UP000064243">
    <property type="component" value="Unassembled WGS sequence"/>
</dbReference>
<reference evidence="4 5" key="1">
    <citation type="journal article" date="2015" name="Appl. Environ. Microbiol.">
        <title>Aerobic and Anaerobic Thiosulfate Oxidation by a Cold-Adapted, Subglacial Chemoautotroph.</title>
        <authorList>
            <person name="Harrold Z.R."/>
            <person name="Skidmore M.L."/>
            <person name="Hamilton T.L."/>
            <person name="Desch L."/>
            <person name="Amada K."/>
            <person name="van Gelder W."/>
            <person name="Glover K."/>
            <person name="Roden E.E."/>
            <person name="Boyd E.S."/>
        </authorList>
    </citation>
    <scope>NUCLEOTIDE SEQUENCE [LARGE SCALE GENOMIC DNA]</scope>
    <source>
        <strain evidence="4 5">RG</strain>
    </source>
</reference>
<keyword evidence="2 3" id="KW-0802">TPR repeat</keyword>
<dbReference type="InterPro" id="IPR050498">
    <property type="entry name" value="Ycf3"/>
</dbReference>
<evidence type="ECO:0000313" key="5">
    <source>
        <dbReference type="Proteomes" id="UP000064243"/>
    </source>
</evidence>
<sequence length="221" mass="24678">MAVFYTRRGDACYALSDLHGAVENYTAAIRLDDRQDDAYFGRGMALGRLGRVDEGIADLDVYVQRHPDSSVAHTKRGVRNIWRNNLAEAERDLTRAIELDPDNAEAHDDLGVVYAKHNRITLAARHFATAIRIDPSYQKAYHNLAICFHLRGQPMEALEIVDAGLQLDPDSRDSLLLKSTVLHALGRKDEASAIAEHAEFLPESNWSERSEIGVASKQGER</sequence>
<dbReference type="PROSITE" id="PS50005">
    <property type="entry name" value="TPR"/>
    <property type="match status" value="3"/>
</dbReference>
<gene>
    <name evidence="4" type="ORF">ABW22_03185</name>
</gene>
<evidence type="ECO:0000256" key="3">
    <source>
        <dbReference type="PROSITE-ProRule" id="PRU00339"/>
    </source>
</evidence>
<dbReference type="SMART" id="SM00028">
    <property type="entry name" value="TPR"/>
    <property type="match status" value="5"/>
</dbReference>
<feature type="repeat" description="TPR" evidence="3">
    <location>
        <begin position="138"/>
        <end position="171"/>
    </location>
</feature>